<dbReference type="PROSITE" id="PS51375">
    <property type="entry name" value="PPR"/>
    <property type="match status" value="6"/>
</dbReference>
<dbReference type="NCBIfam" id="TIGR00756">
    <property type="entry name" value="PPR"/>
    <property type="match status" value="6"/>
</dbReference>
<dbReference type="InterPro" id="IPR046848">
    <property type="entry name" value="E_motif"/>
</dbReference>
<dbReference type="Pfam" id="PF20431">
    <property type="entry name" value="E_motif"/>
    <property type="match status" value="1"/>
</dbReference>
<dbReference type="Gene3D" id="1.25.40.10">
    <property type="entry name" value="Tetratricopeptide repeat domain"/>
    <property type="match status" value="3"/>
</dbReference>
<dbReference type="Pfam" id="PF13041">
    <property type="entry name" value="PPR_2"/>
    <property type="match status" value="4"/>
</dbReference>
<sequence length="702" mass="78758">MALEVQLLSPSAVAAARCSSSLGYKSITRGESEARKNLLLRGVCASPLHSRCRDFLYYSAALPTVRSIETKAALGDHDGRRLALARVPVPTTRVPGSQREKLWREFFSNPSEWWDGRHEKTNAKYPDFKHKKTHEALWLDDPRIPPWVEAELAALAPGTVQLDKFSWNRRLARYVKAGQPEKTMELFQQMQQEGLSPDKFTFLPVLNACASLQALEAGRHAHEQIIENHCEDNLFVGTSLINMYTKCGSMEEAWRVFNKMASRDVVSWNAMLMGLVKCGQGQKALQLFQQMRLEGVQPNPVTFVAVLNACAVLEVLEEGRRTHGLIVQSGCDSHLVVGNSLIDMYAKCGSMEDAWRIFNKMHLRDVISWTAVIQGYARSGKGQKALELFRQMQQEGVQPNSVTFLGVLNACATVMALEEGRRAHEQIIECDFESDVFVGSSLIDMYAKCGSMEDAWRVFTKMPLRNVIAWTAMLKGYAMHGHGREALAHFEWMCEEAVPINNVTFVCLLSACSHAGLVYEGLCYFDSMGSVYDVSVTVEHYACMVDLLGRARCLQEAKEMIKTMPFEPSAEVWTALLGACRIHGDVEMGECITKLVLDVEPGNSVGYILLSNIYAAAGKWDLSASVQLQRKKKGVKKQLGHTRIELNDEVHTFVVNDQDPPQIAEIHAELKRLPWQMNDVGYVPDTKFVLHDVNEEEKLVHL</sequence>
<feature type="repeat" description="PPR" evidence="2">
    <location>
        <begin position="435"/>
        <end position="469"/>
    </location>
</feature>
<name>A0ABP0TYD4_9BRYO</name>
<gene>
    <name evidence="3" type="ORF">CSSPTR1EN2_LOCUS9185</name>
</gene>
<proteinExistence type="predicted"/>
<dbReference type="SUPFAM" id="SSF48452">
    <property type="entry name" value="TPR-like"/>
    <property type="match status" value="1"/>
</dbReference>
<evidence type="ECO:0000313" key="3">
    <source>
        <dbReference type="EMBL" id="CAK9208442.1"/>
    </source>
</evidence>
<feature type="repeat" description="PPR" evidence="2">
    <location>
        <begin position="233"/>
        <end position="263"/>
    </location>
</feature>
<dbReference type="Proteomes" id="UP001497512">
    <property type="component" value="Chromosome 17"/>
</dbReference>
<feature type="repeat" description="PPR" evidence="2">
    <location>
        <begin position="163"/>
        <end position="197"/>
    </location>
</feature>
<organism evidence="3 4">
    <name type="scientific">Sphagnum troendelagicum</name>
    <dbReference type="NCBI Taxonomy" id="128251"/>
    <lineage>
        <taxon>Eukaryota</taxon>
        <taxon>Viridiplantae</taxon>
        <taxon>Streptophyta</taxon>
        <taxon>Embryophyta</taxon>
        <taxon>Bryophyta</taxon>
        <taxon>Sphagnophytina</taxon>
        <taxon>Sphagnopsida</taxon>
        <taxon>Sphagnales</taxon>
        <taxon>Sphagnaceae</taxon>
        <taxon>Sphagnum</taxon>
    </lineage>
</organism>
<evidence type="ECO:0000313" key="4">
    <source>
        <dbReference type="Proteomes" id="UP001497512"/>
    </source>
</evidence>
<dbReference type="EMBL" id="OZ019909">
    <property type="protein sequence ID" value="CAK9208442.1"/>
    <property type="molecule type" value="Genomic_DNA"/>
</dbReference>
<feature type="repeat" description="PPR" evidence="2">
    <location>
        <begin position="334"/>
        <end position="364"/>
    </location>
</feature>
<dbReference type="PANTHER" id="PTHR47926">
    <property type="entry name" value="PENTATRICOPEPTIDE REPEAT-CONTAINING PROTEIN"/>
    <property type="match status" value="1"/>
</dbReference>
<keyword evidence="4" id="KW-1185">Reference proteome</keyword>
<evidence type="ECO:0008006" key="5">
    <source>
        <dbReference type="Google" id="ProtNLM"/>
    </source>
</evidence>
<keyword evidence="1" id="KW-0677">Repeat</keyword>
<evidence type="ECO:0000256" key="2">
    <source>
        <dbReference type="PROSITE-ProRule" id="PRU00708"/>
    </source>
</evidence>
<feature type="repeat" description="PPR" evidence="2">
    <location>
        <begin position="365"/>
        <end position="399"/>
    </location>
</feature>
<dbReference type="InterPro" id="IPR002885">
    <property type="entry name" value="PPR_rpt"/>
</dbReference>
<dbReference type="InterPro" id="IPR046960">
    <property type="entry name" value="PPR_At4g14850-like_plant"/>
</dbReference>
<dbReference type="InterPro" id="IPR011990">
    <property type="entry name" value="TPR-like_helical_dom_sf"/>
</dbReference>
<reference evidence="3" key="1">
    <citation type="submission" date="2024-02" db="EMBL/GenBank/DDBJ databases">
        <authorList>
            <consortium name="ELIXIR-Norway"/>
            <consortium name="Elixir Norway"/>
        </authorList>
    </citation>
    <scope>NUCLEOTIDE SEQUENCE</scope>
</reference>
<protein>
    <recommendedName>
        <fullName evidence="5">Pentatricopeptide repeat-containing protein</fullName>
    </recommendedName>
</protein>
<feature type="repeat" description="PPR" evidence="2">
    <location>
        <begin position="264"/>
        <end position="298"/>
    </location>
</feature>
<evidence type="ECO:0000256" key="1">
    <source>
        <dbReference type="ARBA" id="ARBA00022737"/>
    </source>
</evidence>
<accession>A0ABP0TYD4</accession>